<feature type="region of interest" description="Disordered" evidence="3">
    <location>
        <begin position="484"/>
        <end position="505"/>
    </location>
</feature>
<comment type="subcellular location">
    <subcellularLocation>
        <location evidence="1">Nucleus</location>
    </subcellularLocation>
</comment>
<organism evidence="4 5">
    <name type="scientific">Phaeomoniella chlamydospora</name>
    <name type="common">Phaeoacremonium chlamydosporum</name>
    <dbReference type="NCBI Taxonomy" id="158046"/>
    <lineage>
        <taxon>Eukaryota</taxon>
        <taxon>Fungi</taxon>
        <taxon>Dikarya</taxon>
        <taxon>Ascomycota</taxon>
        <taxon>Pezizomycotina</taxon>
        <taxon>Eurotiomycetes</taxon>
        <taxon>Chaetothyriomycetidae</taxon>
        <taxon>Phaeomoniellales</taxon>
        <taxon>Phaeomoniellaceae</taxon>
        <taxon>Phaeomoniella</taxon>
    </lineage>
</organism>
<keyword evidence="2" id="KW-0539">Nucleus</keyword>
<feature type="region of interest" description="Disordered" evidence="3">
    <location>
        <begin position="1"/>
        <end position="214"/>
    </location>
</feature>
<dbReference type="GO" id="GO:0003677">
    <property type="term" value="F:DNA binding"/>
    <property type="evidence" value="ECO:0007669"/>
    <property type="project" value="InterPro"/>
</dbReference>
<feature type="compositionally biased region" description="Basic and acidic residues" evidence="3">
    <location>
        <begin position="44"/>
        <end position="54"/>
    </location>
</feature>
<dbReference type="GO" id="GO:0005634">
    <property type="term" value="C:nucleus"/>
    <property type="evidence" value="ECO:0007669"/>
    <property type="project" value="UniProtKB-SubCell"/>
</dbReference>
<proteinExistence type="predicted"/>
<evidence type="ECO:0000256" key="1">
    <source>
        <dbReference type="ARBA" id="ARBA00004123"/>
    </source>
</evidence>
<sequence>MNSSRTSLPYPSFSKAHSKEAVGRKENIHPNVEILTPDPTDLAASRERVERINNDKPVNPRVAPPSPPLSHSDHEVPSRRSDPKAAKVESVVEDRSGSLDEKIKVKIRHKATRSTGNLRSEIDTASDLSSSSQPRKGSPKGSPASPAKSRLRETTAAPQRSASQPHRVPSPLSSLTESGTNPSSQATSVAPNQPNAQRPASIPPGSQWNPRSQSVEPVEVINIPEDVVSGIGFSSQPPPPPPPPVAPVSDPRVDYLLRNGGLPHNVPKNLLFAGKPIVVHQGLGDGARQSTAMPNLFEPYNTLLDNYEAVMQKNGSLAVATGYRSVARRLLDRLEAVFARDISSEICSCCMCHTRNPRPDERGISWGEILELVSGRRDLPTWPPFALVPPTSGQGVTFEDHVPMQKLDIDVPEEYRDHYIRQSKKTKQSIDKWLARQSAGPTSTPTDVDDETLTFAIITHLDPSRRPVYANILGINMSSFEAPVRAPSPQRGPTPMGRPTPAPRERSEALVMASQAIKRLYRLASPPRDPEVVLFLLNNPDLHNALATLAAVSNDEWDILISGRFDGFLRSGADDLSTSASNSQNQRAPSRTGPVRGSTPMSQNGSPSPHQGAPIALDEEMEIATLGEIERDIYQGMEALEDAFEILHMKAERVRQLLRERNTGLTMAAQRRRGVNADGVEIRLGTPATGLGYPGGDRWEAETDDGLGDWDGVSEILPDDSASNVSSARRRRPKRRTERRTPAPVSEEEEDEIGSDGTASPKKR</sequence>
<comment type="caution">
    <text evidence="4">The sequence shown here is derived from an EMBL/GenBank/DDBJ whole genome shotgun (WGS) entry which is preliminary data.</text>
</comment>
<evidence type="ECO:0000313" key="5">
    <source>
        <dbReference type="Proteomes" id="UP000053317"/>
    </source>
</evidence>
<feature type="compositionally biased region" description="Basic and acidic residues" evidence="3">
    <location>
        <begin position="17"/>
        <end position="28"/>
    </location>
</feature>
<reference evidence="4 5" key="1">
    <citation type="submission" date="2015-05" db="EMBL/GenBank/DDBJ databases">
        <title>Distinctive expansion of gene families associated with plant cell wall degradation and secondary metabolism in the genomes of grapevine trunk pathogens.</title>
        <authorList>
            <person name="Lawrence D.P."/>
            <person name="Travadon R."/>
            <person name="Rolshausen P.E."/>
            <person name="Baumgartner K."/>
        </authorList>
    </citation>
    <scope>NUCLEOTIDE SEQUENCE [LARGE SCALE GENOMIC DNA]</scope>
    <source>
        <strain evidence="4">UCRPC4</strain>
    </source>
</reference>
<reference evidence="4 5" key="2">
    <citation type="submission" date="2015-05" db="EMBL/GenBank/DDBJ databases">
        <authorList>
            <person name="Morales-Cruz A."/>
            <person name="Amrine K.C."/>
            <person name="Cantu D."/>
        </authorList>
    </citation>
    <scope>NUCLEOTIDE SEQUENCE [LARGE SCALE GENOMIC DNA]</scope>
    <source>
        <strain evidence="4">UCRPC4</strain>
    </source>
</reference>
<feature type="compositionally biased region" description="Basic residues" evidence="3">
    <location>
        <begin position="728"/>
        <end position="738"/>
    </location>
</feature>
<feature type="region of interest" description="Disordered" evidence="3">
    <location>
        <begin position="688"/>
        <end position="764"/>
    </location>
</feature>
<dbReference type="EMBL" id="LCWF01000035">
    <property type="protein sequence ID" value="KKY26443.1"/>
    <property type="molecule type" value="Genomic_DNA"/>
</dbReference>
<feature type="compositionally biased region" description="Pro residues" evidence="3">
    <location>
        <begin position="490"/>
        <end position="502"/>
    </location>
</feature>
<evidence type="ECO:0000313" key="4">
    <source>
        <dbReference type="EMBL" id="KKY26443.1"/>
    </source>
</evidence>
<feature type="compositionally biased region" description="Polar residues" evidence="3">
    <location>
        <begin position="171"/>
        <end position="214"/>
    </location>
</feature>
<keyword evidence="5" id="KW-1185">Reference proteome</keyword>
<dbReference type="OrthoDB" id="5373744at2759"/>
<dbReference type="PANTHER" id="PTHR15074:SF5">
    <property type="entry name" value="5-METHYLCYTOSINE G_T MISMATCH-SPECIFIC DNA GLYCOSYLASE"/>
    <property type="match status" value="1"/>
</dbReference>
<feature type="compositionally biased region" description="Polar residues" evidence="3">
    <location>
        <begin position="599"/>
        <end position="609"/>
    </location>
</feature>
<gene>
    <name evidence="4" type="ORF">UCRPC4_g01462</name>
</gene>
<evidence type="ECO:0000256" key="3">
    <source>
        <dbReference type="SAM" id="MobiDB-lite"/>
    </source>
</evidence>
<feature type="compositionally biased region" description="Polar residues" evidence="3">
    <location>
        <begin position="576"/>
        <end position="589"/>
    </location>
</feature>
<feature type="region of interest" description="Disordered" evidence="3">
    <location>
        <begin position="575"/>
        <end position="613"/>
    </location>
</feature>
<evidence type="ECO:0000256" key="2">
    <source>
        <dbReference type="ARBA" id="ARBA00023242"/>
    </source>
</evidence>
<dbReference type="AlphaFoldDB" id="A0A0G2GT23"/>
<dbReference type="PANTHER" id="PTHR15074">
    <property type="entry name" value="METHYL-CPG-BINDING PROTEIN"/>
    <property type="match status" value="1"/>
</dbReference>
<accession>A0A0G2GT23</accession>
<protein>
    <submittedName>
        <fullName evidence="4">Putative 5-methylcytosine g t mismatch-specific dna</fullName>
    </submittedName>
</protein>
<dbReference type="InterPro" id="IPR045138">
    <property type="entry name" value="MeCP2/MBD4"/>
</dbReference>
<feature type="compositionally biased region" description="Low complexity" evidence="3">
    <location>
        <begin position="134"/>
        <end position="148"/>
    </location>
</feature>
<dbReference type="Proteomes" id="UP000053317">
    <property type="component" value="Unassembled WGS sequence"/>
</dbReference>
<name>A0A0G2GT23_PHACM</name>
<feature type="compositionally biased region" description="Basic and acidic residues" evidence="3">
    <location>
        <begin position="71"/>
        <end position="104"/>
    </location>
</feature>